<accession>A0A915K9D9</accession>
<keyword evidence="1" id="KW-1185">Reference proteome</keyword>
<organism evidence="1 2">
    <name type="scientific">Romanomermis culicivorax</name>
    <name type="common">Nematode worm</name>
    <dbReference type="NCBI Taxonomy" id="13658"/>
    <lineage>
        <taxon>Eukaryota</taxon>
        <taxon>Metazoa</taxon>
        <taxon>Ecdysozoa</taxon>
        <taxon>Nematoda</taxon>
        <taxon>Enoplea</taxon>
        <taxon>Dorylaimia</taxon>
        <taxon>Mermithida</taxon>
        <taxon>Mermithoidea</taxon>
        <taxon>Mermithidae</taxon>
        <taxon>Romanomermis</taxon>
    </lineage>
</organism>
<dbReference type="WBParaSite" id="nRc.2.0.1.t34780-RA">
    <property type="protein sequence ID" value="nRc.2.0.1.t34780-RA"/>
    <property type="gene ID" value="nRc.2.0.1.g34780"/>
</dbReference>
<evidence type="ECO:0000313" key="2">
    <source>
        <dbReference type="WBParaSite" id="nRc.2.0.1.t34780-RA"/>
    </source>
</evidence>
<dbReference type="AlphaFoldDB" id="A0A915K9D9"/>
<name>A0A915K9D9_ROMCU</name>
<protein>
    <submittedName>
        <fullName evidence="2">Uncharacterized protein</fullName>
    </submittedName>
</protein>
<sequence length="105" mass="12252">MLARFKVVRYVTLFFTLYFCALLPKTLSVPVLPSSAEQIVLDKKPFDRMDSYAFGGLHKRPFDRFDTGSLSSFNKRTFDRMDQSFFGGFNKRRFDALDSNPFHSF</sequence>
<evidence type="ECO:0000313" key="1">
    <source>
        <dbReference type="Proteomes" id="UP000887565"/>
    </source>
</evidence>
<dbReference type="Proteomes" id="UP000887565">
    <property type="component" value="Unplaced"/>
</dbReference>
<proteinExistence type="predicted"/>
<reference evidence="2" key="1">
    <citation type="submission" date="2022-11" db="UniProtKB">
        <authorList>
            <consortium name="WormBaseParasite"/>
        </authorList>
    </citation>
    <scope>IDENTIFICATION</scope>
</reference>